<comment type="caution">
    <text evidence="3">The sequence shown here is derived from an EMBL/GenBank/DDBJ whole genome shotgun (WGS) entry which is preliminary data.</text>
</comment>
<evidence type="ECO:0000256" key="1">
    <source>
        <dbReference type="SAM" id="MobiDB-lite"/>
    </source>
</evidence>
<feature type="region of interest" description="Disordered" evidence="1">
    <location>
        <begin position="274"/>
        <end position="294"/>
    </location>
</feature>
<keyword evidence="2" id="KW-0472">Membrane</keyword>
<dbReference type="EMBL" id="PKFO01000004">
    <property type="protein sequence ID" value="PVH20703.1"/>
    <property type="molecule type" value="Genomic_DNA"/>
</dbReference>
<evidence type="ECO:0000313" key="3">
    <source>
        <dbReference type="EMBL" id="PVH20703.1"/>
    </source>
</evidence>
<protein>
    <recommendedName>
        <fullName evidence="5">Seipin</fullName>
    </recommendedName>
</protein>
<dbReference type="RefSeq" id="XP_025341643.1">
    <property type="nucleotide sequence ID" value="XM_025487835.1"/>
</dbReference>
<keyword evidence="4" id="KW-1185">Reference proteome</keyword>
<gene>
    <name evidence="3" type="ORF">CXQ85_004207</name>
</gene>
<dbReference type="AlphaFoldDB" id="A0A2V1ATT8"/>
<reference evidence="3 4" key="1">
    <citation type="submission" date="2017-12" db="EMBL/GenBank/DDBJ databases">
        <title>Genome Sequence of a Multidrug-Resistant Candida haemulonii Isolate from a Patient with Chronic Leg Ulcers in Israel.</title>
        <authorList>
            <person name="Chow N.A."/>
            <person name="Gade L."/>
            <person name="Batra D."/>
            <person name="Rowe L.A."/>
            <person name="Ben-Ami R."/>
            <person name="Loparev V.N."/>
            <person name="Litvintseva A.P."/>
        </authorList>
    </citation>
    <scope>NUCLEOTIDE SEQUENCE [LARGE SCALE GENOMIC DNA]</scope>
    <source>
        <strain evidence="3 4">B11899</strain>
    </source>
</reference>
<organism evidence="3 4">
    <name type="scientific">Candidozyma haemuli</name>
    <dbReference type="NCBI Taxonomy" id="45357"/>
    <lineage>
        <taxon>Eukaryota</taxon>
        <taxon>Fungi</taxon>
        <taxon>Dikarya</taxon>
        <taxon>Ascomycota</taxon>
        <taxon>Saccharomycotina</taxon>
        <taxon>Pichiomycetes</taxon>
        <taxon>Metschnikowiaceae</taxon>
        <taxon>Candidozyma</taxon>
    </lineage>
</organism>
<dbReference type="Proteomes" id="UP000244309">
    <property type="component" value="Unassembled WGS sequence"/>
</dbReference>
<name>A0A2V1ATT8_9ASCO</name>
<sequence>MVTLTQRILSLIGSIATRYTRVSLFFTRQSLYGASLFTAIVMVLLPISVITYLNFYKMLVPVERFAVPTLFEEGNRYGSLDIRSHASFTEIDTSSALSFLRRNADLPFSVRINLRAVCFVEKSYHLMRYVFKLTPDIIRENSFIINCDSRYIYVDRNSWIPYHLRYWVPPIFVDIFKTVEVDWPLYYSTGAELVKLLKEQKSNLTFANTNPILIDNSKTTLDFVIEWDGIRYYLVNYYFLSFFIGVLIFWGASSFICMISTLYYYNKFSDEPEETIRAPRPRPRPQTAPPRTHG</sequence>
<proteinExistence type="predicted"/>
<keyword evidence="2" id="KW-1133">Transmembrane helix</keyword>
<dbReference type="GeneID" id="37009537"/>
<evidence type="ECO:0008006" key="5">
    <source>
        <dbReference type="Google" id="ProtNLM"/>
    </source>
</evidence>
<feature type="transmembrane region" description="Helical" evidence="2">
    <location>
        <begin position="237"/>
        <end position="265"/>
    </location>
</feature>
<dbReference type="OrthoDB" id="4010679at2759"/>
<evidence type="ECO:0000256" key="2">
    <source>
        <dbReference type="SAM" id="Phobius"/>
    </source>
</evidence>
<keyword evidence="2" id="KW-0812">Transmembrane</keyword>
<evidence type="ECO:0000313" key="4">
    <source>
        <dbReference type="Proteomes" id="UP000244309"/>
    </source>
</evidence>
<feature type="transmembrane region" description="Helical" evidence="2">
    <location>
        <begin position="31"/>
        <end position="55"/>
    </location>
</feature>
<accession>A0A2V1ATT8</accession>
<dbReference type="VEuPathDB" id="FungiDB:CXQ85_004207"/>